<feature type="binding site" evidence="19">
    <location>
        <position position="846"/>
    </location>
    <ligand>
        <name>ATP</name>
        <dbReference type="ChEBI" id="CHEBI:30616"/>
        <label>2</label>
    </ligand>
</feature>
<evidence type="ECO:0000256" key="12">
    <source>
        <dbReference type="ARBA" id="ARBA00022842"/>
    </source>
</evidence>
<dbReference type="SUPFAM" id="SSF56059">
    <property type="entry name" value="Glutathione synthetase ATP-binding domain-like"/>
    <property type="match status" value="2"/>
</dbReference>
<comment type="pathway">
    <text evidence="3 19">Amino-acid biosynthesis; L-arginine biosynthesis; carbamoyl phosphate from bicarbonate: step 1/1.</text>
</comment>
<keyword evidence="7 19" id="KW-0028">Amino-acid biosynthesis</keyword>
<dbReference type="FunFam" id="3.30.470.20:FF:000007">
    <property type="entry name" value="Carbamoyl-phosphate synthase large chain"/>
    <property type="match status" value="1"/>
</dbReference>
<evidence type="ECO:0000256" key="6">
    <source>
        <dbReference type="ARBA" id="ARBA00022598"/>
    </source>
</evidence>
<feature type="binding site" evidence="19">
    <location>
        <position position="241"/>
    </location>
    <ligand>
        <name>ATP</name>
        <dbReference type="ChEBI" id="CHEBI:30616"/>
        <label>1</label>
    </ligand>
</feature>
<feature type="binding site" evidence="19">
    <location>
        <position position="129"/>
    </location>
    <ligand>
        <name>ATP</name>
        <dbReference type="ChEBI" id="CHEBI:30616"/>
        <label>1</label>
    </ligand>
</feature>
<keyword evidence="8" id="KW-0479">Metal-binding</keyword>
<dbReference type="GO" id="GO:0005737">
    <property type="term" value="C:cytoplasm"/>
    <property type="evidence" value="ECO:0007669"/>
    <property type="project" value="TreeGrafter"/>
</dbReference>
<dbReference type="Pfam" id="PF02142">
    <property type="entry name" value="MGS"/>
    <property type="match status" value="1"/>
</dbReference>
<feature type="binding site" evidence="19">
    <location>
        <position position="848"/>
    </location>
    <ligand>
        <name>Mn(2+)</name>
        <dbReference type="ChEBI" id="CHEBI:29035"/>
        <label>4</label>
    </ligand>
</feature>
<feature type="binding site" evidence="19">
    <location>
        <position position="210"/>
    </location>
    <ligand>
        <name>ATP</name>
        <dbReference type="ChEBI" id="CHEBI:30616"/>
        <label>1</label>
    </ligand>
</feature>
<evidence type="ECO:0000313" key="22">
    <source>
        <dbReference type="EMBL" id="TXD31872.1"/>
    </source>
</evidence>
<dbReference type="GO" id="GO:0004087">
    <property type="term" value="F:carbamoyl-phosphate synthase (ammonia) activity"/>
    <property type="evidence" value="ECO:0007669"/>
    <property type="project" value="UniProtKB-EC"/>
</dbReference>
<accession>A0A5C6X677</accession>
<feature type="binding site" evidence="19">
    <location>
        <position position="301"/>
    </location>
    <ligand>
        <name>Mn(2+)</name>
        <dbReference type="ChEBI" id="CHEBI:29035"/>
        <label>2</label>
    </ligand>
</feature>
<evidence type="ECO:0000259" key="21">
    <source>
        <dbReference type="PROSITE" id="PS51855"/>
    </source>
</evidence>
<feature type="binding site" evidence="19">
    <location>
        <position position="299"/>
    </location>
    <ligand>
        <name>ATP</name>
        <dbReference type="ChEBI" id="CHEBI:30616"/>
        <label>1</label>
    </ligand>
</feature>
<dbReference type="RefSeq" id="WP_146977142.1">
    <property type="nucleotide sequence ID" value="NZ_VOSL01000144.1"/>
</dbReference>
<feature type="binding site" evidence="19">
    <location>
        <position position="848"/>
    </location>
    <ligand>
        <name>Mg(2+)</name>
        <dbReference type="ChEBI" id="CHEBI:18420"/>
        <label>4</label>
    </ligand>
</feature>
<evidence type="ECO:0000256" key="13">
    <source>
        <dbReference type="ARBA" id="ARBA00022975"/>
    </source>
</evidence>
<dbReference type="InterPro" id="IPR016185">
    <property type="entry name" value="PreATP-grasp_dom_sf"/>
</dbReference>
<reference evidence="22 23" key="1">
    <citation type="submission" date="2019-08" db="EMBL/GenBank/DDBJ databases">
        <title>Bradymonadales sp. TMQ2.</title>
        <authorList>
            <person name="Liang Q."/>
        </authorList>
    </citation>
    <scope>NUCLEOTIDE SEQUENCE [LARGE SCALE GENOMIC DNA]</scope>
    <source>
        <strain evidence="22 23">TMQ2</strain>
    </source>
</reference>
<dbReference type="InterPro" id="IPR033937">
    <property type="entry name" value="MGS_CPS_CarB"/>
</dbReference>
<dbReference type="InterPro" id="IPR058047">
    <property type="entry name" value="CPSase_preATP-grasp"/>
</dbReference>
<evidence type="ECO:0000256" key="8">
    <source>
        <dbReference type="ARBA" id="ARBA00022723"/>
    </source>
</evidence>
<dbReference type="PANTHER" id="PTHR11405">
    <property type="entry name" value="CARBAMOYLTRANSFERASE FAMILY MEMBER"/>
    <property type="match status" value="1"/>
</dbReference>
<dbReference type="HAMAP" id="MF_01210_A">
    <property type="entry name" value="CPSase_L_chain_A"/>
    <property type="match status" value="1"/>
</dbReference>
<comment type="subunit">
    <text evidence="18 19">Composed of two chains; the small (or glutamine) chain promotes the hydrolysis of glutamine to ammonia, which is used by the large (or ammonia) chain to synthesize carbamoyl phosphate. Tetramer of heterodimers (alpha,beta)4.</text>
</comment>
<dbReference type="GO" id="GO:0044205">
    <property type="term" value="P:'de novo' UMP biosynthetic process"/>
    <property type="evidence" value="ECO:0007669"/>
    <property type="project" value="UniProtKB-UniRule"/>
</dbReference>
<feature type="binding site" evidence="19">
    <location>
        <position position="834"/>
    </location>
    <ligand>
        <name>Mg(2+)</name>
        <dbReference type="ChEBI" id="CHEBI:18420"/>
        <label>3</label>
    </ligand>
</feature>
<dbReference type="GO" id="GO:0004088">
    <property type="term" value="F:carbamoyl-phosphate synthase (glutamine-hydrolyzing) activity"/>
    <property type="evidence" value="ECO:0007669"/>
    <property type="project" value="UniProtKB-UniRule"/>
</dbReference>
<feature type="domain" description="ATP-grasp" evidence="20">
    <location>
        <begin position="133"/>
        <end position="328"/>
    </location>
</feature>
<dbReference type="FunFam" id="1.10.1030.10:FF:000002">
    <property type="entry name" value="Carbamoyl-phosphate synthase large chain"/>
    <property type="match status" value="1"/>
</dbReference>
<feature type="binding site" evidence="19">
    <location>
        <position position="793"/>
    </location>
    <ligand>
        <name>ATP</name>
        <dbReference type="ChEBI" id="CHEBI:30616"/>
        <label>2</label>
    </ligand>
</feature>
<feature type="binding site" evidence="19">
    <location>
        <position position="794"/>
    </location>
    <ligand>
        <name>ATP</name>
        <dbReference type="ChEBI" id="CHEBI:30616"/>
        <label>2</label>
    </ligand>
</feature>
<feature type="binding site" evidence="19">
    <location>
        <position position="766"/>
    </location>
    <ligand>
        <name>ATP</name>
        <dbReference type="ChEBI" id="CHEBI:30616"/>
        <label>2</label>
    </ligand>
</feature>
<comment type="pathway">
    <text evidence="2 19">Pyrimidine metabolism; UMP biosynthesis via de novo pathway; (S)-dihydroorotate from bicarbonate: step 1/3.</text>
</comment>
<dbReference type="CDD" id="cd01424">
    <property type="entry name" value="MGS_CPS_II"/>
    <property type="match status" value="1"/>
</dbReference>
<organism evidence="22 23">
    <name type="scientific">Lujinxingia vulgaris</name>
    <dbReference type="NCBI Taxonomy" id="2600176"/>
    <lineage>
        <taxon>Bacteria</taxon>
        <taxon>Deltaproteobacteria</taxon>
        <taxon>Bradymonadales</taxon>
        <taxon>Lujinxingiaceae</taxon>
        <taxon>Lujinxingia</taxon>
    </lineage>
</organism>
<dbReference type="Pfam" id="PF02786">
    <property type="entry name" value="CPSase_L_D2"/>
    <property type="match status" value="2"/>
</dbReference>
<comment type="caution">
    <text evidence="19">Lacks conserved residue(s) required for the propagation of feature annotation.</text>
</comment>
<evidence type="ECO:0000256" key="2">
    <source>
        <dbReference type="ARBA" id="ARBA00004812"/>
    </source>
</evidence>
<feature type="binding site" evidence="19">
    <location>
        <position position="846"/>
    </location>
    <ligand>
        <name>Mg(2+)</name>
        <dbReference type="ChEBI" id="CHEBI:18420"/>
        <label>4</label>
    </ligand>
</feature>
<dbReference type="GO" id="GO:0006541">
    <property type="term" value="P:glutamine metabolic process"/>
    <property type="evidence" value="ECO:0007669"/>
    <property type="project" value="TreeGrafter"/>
</dbReference>
<feature type="binding site" evidence="19">
    <location>
        <position position="285"/>
    </location>
    <ligand>
        <name>Mg(2+)</name>
        <dbReference type="ChEBI" id="CHEBI:18420"/>
        <label>1</label>
    </ligand>
</feature>
<dbReference type="AlphaFoldDB" id="A0A5C6X677"/>
<dbReference type="Pfam" id="PF25596">
    <property type="entry name" value="CPSase_L_D1"/>
    <property type="match status" value="2"/>
</dbReference>
<feature type="binding site" evidence="19">
    <location>
        <position position="208"/>
    </location>
    <ligand>
        <name>ATP</name>
        <dbReference type="ChEBI" id="CHEBI:30616"/>
        <label>1</label>
    </ligand>
</feature>
<keyword evidence="9 19" id="KW-0677">Repeat</keyword>
<dbReference type="Gene3D" id="3.40.50.1380">
    <property type="entry name" value="Methylglyoxal synthase-like domain"/>
    <property type="match status" value="1"/>
</dbReference>
<dbReference type="SUPFAM" id="SSF48108">
    <property type="entry name" value="Carbamoyl phosphate synthetase, large subunit connection domain"/>
    <property type="match status" value="1"/>
</dbReference>
<feature type="binding site" evidence="19">
    <location>
        <position position="834"/>
    </location>
    <ligand>
        <name>ATP</name>
        <dbReference type="ChEBI" id="CHEBI:30616"/>
        <label>2</label>
    </ligand>
</feature>
<dbReference type="InterPro" id="IPR005479">
    <property type="entry name" value="CPAse_ATP-bd"/>
</dbReference>
<dbReference type="InterPro" id="IPR005480">
    <property type="entry name" value="CPSase_lsu_oligo"/>
</dbReference>
<comment type="caution">
    <text evidence="22">The sequence shown here is derived from an EMBL/GenBank/DDBJ whole genome shotgun (WGS) entry which is preliminary data.</text>
</comment>
<protein>
    <recommendedName>
        <fullName evidence="19">Carbamoyl phosphate synthase large chain</fullName>
        <ecNumber evidence="19">6.3.4.16</ecNumber>
        <ecNumber evidence="19">6.3.5.5</ecNumber>
    </recommendedName>
    <alternativeName>
        <fullName evidence="19">Carbamoyl phosphate synthetase ammonia chain</fullName>
    </alternativeName>
</protein>
<evidence type="ECO:0000256" key="7">
    <source>
        <dbReference type="ARBA" id="ARBA00022605"/>
    </source>
</evidence>
<feature type="region of interest" description="Carboxyphosphate synthetic domain" evidence="19">
    <location>
        <begin position="1"/>
        <end position="402"/>
    </location>
</feature>
<evidence type="ECO:0000256" key="11">
    <source>
        <dbReference type="ARBA" id="ARBA00022840"/>
    </source>
</evidence>
<evidence type="ECO:0000259" key="20">
    <source>
        <dbReference type="PROSITE" id="PS50975"/>
    </source>
</evidence>
<feature type="domain" description="MGS-like" evidence="21">
    <location>
        <begin position="942"/>
        <end position="1082"/>
    </location>
</feature>
<feature type="domain" description="ATP-grasp" evidence="20">
    <location>
        <begin position="684"/>
        <end position="875"/>
    </location>
</feature>
<feature type="region of interest" description="Allosteric domain" evidence="19">
    <location>
        <begin position="942"/>
        <end position="1082"/>
    </location>
</feature>
<feature type="binding site" evidence="19">
    <location>
        <position position="761"/>
    </location>
    <ligand>
        <name>ATP</name>
        <dbReference type="ChEBI" id="CHEBI:30616"/>
        <label>2</label>
    </ligand>
</feature>
<feature type="binding site" evidence="19">
    <location>
        <position position="242"/>
    </location>
    <ligand>
        <name>ATP</name>
        <dbReference type="ChEBI" id="CHEBI:30616"/>
        <label>1</label>
    </ligand>
</feature>
<dbReference type="InterPro" id="IPR036914">
    <property type="entry name" value="MGS-like_dom_sf"/>
</dbReference>
<feature type="binding site" evidence="19">
    <location>
        <position position="301"/>
    </location>
    <ligand>
        <name>Mg(2+)</name>
        <dbReference type="ChEBI" id="CHEBI:18420"/>
        <label>2</label>
    </ligand>
</feature>
<evidence type="ECO:0000256" key="17">
    <source>
        <dbReference type="ARBA" id="ARBA00057223"/>
    </source>
</evidence>
<feature type="binding site" evidence="19">
    <location>
        <position position="299"/>
    </location>
    <ligand>
        <name>Mg(2+)</name>
        <dbReference type="ChEBI" id="CHEBI:18420"/>
        <label>1</label>
    </ligand>
</feature>
<keyword evidence="11 19" id="KW-0067">ATP-binding</keyword>
<feature type="binding site" evidence="19">
    <location>
        <position position="299"/>
    </location>
    <ligand>
        <name>Mg(2+)</name>
        <dbReference type="ChEBI" id="CHEBI:18420"/>
        <label>2</label>
    </ligand>
</feature>
<feature type="binding site" evidence="19">
    <location>
        <position position="846"/>
    </location>
    <ligand>
        <name>Mg(2+)</name>
        <dbReference type="ChEBI" id="CHEBI:18420"/>
        <label>3</label>
    </ligand>
</feature>
<comment type="cofactor">
    <cofactor evidence="19">
        <name>Mg(2+)</name>
        <dbReference type="ChEBI" id="CHEBI:18420"/>
    </cofactor>
    <cofactor evidence="19">
        <name>Mn(2+)</name>
        <dbReference type="ChEBI" id="CHEBI:29035"/>
    </cofactor>
    <text evidence="19">Binds 4 Mg(2+) or Mn(2+) ions per subunit.</text>
</comment>
<feature type="binding site" evidence="19">
    <location>
        <position position="285"/>
    </location>
    <ligand>
        <name>ATP</name>
        <dbReference type="ChEBI" id="CHEBI:30616"/>
        <label>1</label>
    </ligand>
</feature>
<comment type="catalytic activity">
    <reaction evidence="15 19">
        <text>hydrogencarbonate + NH4(+) + 2 ATP = carbamoyl phosphate + 2 ADP + phosphate + 2 H(+)</text>
        <dbReference type="Rhea" id="RHEA:18029"/>
        <dbReference type="ChEBI" id="CHEBI:15378"/>
        <dbReference type="ChEBI" id="CHEBI:17544"/>
        <dbReference type="ChEBI" id="CHEBI:28938"/>
        <dbReference type="ChEBI" id="CHEBI:30616"/>
        <dbReference type="ChEBI" id="CHEBI:43474"/>
        <dbReference type="ChEBI" id="CHEBI:58228"/>
        <dbReference type="ChEBI" id="CHEBI:456216"/>
        <dbReference type="EC" id="6.3.4.16"/>
    </reaction>
</comment>
<dbReference type="GO" id="GO:0006526">
    <property type="term" value="P:L-arginine biosynthetic process"/>
    <property type="evidence" value="ECO:0007669"/>
    <property type="project" value="UniProtKB-UniRule"/>
</dbReference>
<dbReference type="InterPro" id="IPR011607">
    <property type="entry name" value="MGS-like_dom"/>
</dbReference>
<dbReference type="InterPro" id="IPR005483">
    <property type="entry name" value="CPSase_dom"/>
</dbReference>
<dbReference type="FunFam" id="3.40.50.20:FF:000003">
    <property type="entry name" value="Carbamoyl-phosphate synthase large chain"/>
    <property type="match status" value="1"/>
</dbReference>
<sequence>MPRRHDLKSICILGSGPIVIGQAAEFDYSGTQAIRALRAEGFRVILVNSNPATIMTDPELADATYIEPLTPEFVARVLEKERPDAVLPTMGGQTALNIAMSLHKDGTLDRLGVELIGAKPEVINRAEDREEFANTMRAIGVDQPAAGVARSLEEAWEIQARVGFPAILRPSFTMGGSGGNIAYNREEFAEYVKWSLSQSPTGEVLIDESLLGWKEYELELMRDRNDNVVIICGIENVDPMGVHTGDSITVAPIQTLTDREYQAMRDDALRIIRAVGVETGGCNIQFGVCPQTGRRVVIEMNPRVSRSSALASKATGYPIAKIAALLSVGYTLDELLNDITKKTAAAFEPVLDYTVVKIPRFAFEKFPDASDTLTTQMKSVGEAMSIARTFPEAYLKALRSLEQRDSGLFTDIDTPVDDATPAQIEEFFAPHLRRPTPRRPWYVFEALRRGLTIETVHTYSRIDPWFLDQFQQVVEVEQLLAAAPDDAWPADEDIFLAKRYGFGDADIARILGRSEREVREHRIALGVAPTFKQVDTCAAEFEAVTSYFYSSYETGSCESKPDDRPGVMILGGGPNRIGQGIEFDYCAVHAVMALGEAGYRTIMVNCNPETVSTDYDISDRLYFEPLTLETVLAIIDIEKPEGVILQFGGQTPLKLAAALTELGIKVLGTSPEAIDRTEDRELFNAIVNKLELKQPQARTVMTWEQAQTAAAEIGFPMMVRPSYVLGGRAMEVVYDAPSFEQVFLRAQSESPDNPVLLDKFLSQAVEVDVDCVSDGTLAVVGGIMEHIEEAGVHSGDSACALPSHDLPEVVLRTIREQTLSLARELKIVGLMNVQFAVQDRNVYVLEVNPRASRTIPFVSKAIGRPLAKIAARAMLGESLEELGFTEERVPSFFSVKESVFPFTKFPEVDSLLGPEMRSTGECMGIDPSYEMAFYKAQVGGGNAPPTGGTVFISVKDDDKWASVPVARGLSELGFKLIATRGTAAYLEQNGLQVTPINKVREGQPHIVDAMINGEVDLVINTTVGGQSVHDSRTIRRAALQLGMTYFTTLAAARSAVGALGALAKASPTVHSIQELHGAKTAR</sequence>
<evidence type="ECO:0000256" key="5">
    <source>
        <dbReference type="ARBA" id="ARBA00022571"/>
    </source>
</evidence>
<dbReference type="Gene3D" id="1.10.1030.10">
    <property type="entry name" value="Carbamoyl-phosphate synthetase, large subunit oligomerisation domain"/>
    <property type="match status" value="1"/>
</dbReference>
<feature type="binding site" evidence="19">
    <location>
        <position position="299"/>
    </location>
    <ligand>
        <name>Mn(2+)</name>
        <dbReference type="ChEBI" id="CHEBI:29035"/>
        <label>1</label>
    </ligand>
</feature>
<comment type="similarity">
    <text evidence="4 19">Belongs to the CarB family.</text>
</comment>
<feature type="binding site" evidence="19">
    <location>
        <position position="169"/>
    </location>
    <ligand>
        <name>ATP</name>
        <dbReference type="ChEBI" id="CHEBI:30616"/>
        <label>1</label>
    </ligand>
</feature>
<dbReference type="UniPathway" id="UPA00068">
    <property type="reaction ID" value="UER00171"/>
</dbReference>
<dbReference type="Pfam" id="PF02787">
    <property type="entry name" value="CPSase_L_D3"/>
    <property type="match status" value="1"/>
</dbReference>
<dbReference type="PROSITE" id="PS00867">
    <property type="entry name" value="CPSASE_2"/>
    <property type="match status" value="2"/>
</dbReference>
<comment type="cofactor">
    <cofactor evidence="1">
        <name>Mn(2+)</name>
        <dbReference type="ChEBI" id="CHEBI:29035"/>
    </cofactor>
</comment>
<feature type="binding site" evidence="19">
    <location>
        <position position="846"/>
    </location>
    <ligand>
        <name>Mn(2+)</name>
        <dbReference type="ChEBI" id="CHEBI:29035"/>
        <label>4</label>
    </ligand>
</feature>
<feature type="binding site" evidence="19">
    <location>
        <position position="846"/>
    </location>
    <ligand>
        <name>Mn(2+)</name>
        <dbReference type="ChEBI" id="CHEBI:29035"/>
        <label>3</label>
    </ligand>
</feature>
<feature type="binding site" evidence="19">
    <location>
        <position position="175"/>
    </location>
    <ligand>
        <name>ATP</name>
        <dbReference type="ChEBI" id="CHEBI:30616"/>
        <label>1</label>
    </ligand>
</feature>
<comment type="domain">
    <text evidence="19">The large subunit is composed of 2 ATP-grasp domains that are involved in binding the 2 ATP molecules needed for carbamoyl phosphate synthesis. The N-terminal ATP-grasp domain (referred to as the carboxyphosphate synthetic component) catalyzes the ATP-dependent phosphorylation of hydrogencarbonate to carboxyphosphate and the subsequent nucleophilic attack by ammonia to form a carbamate intermediate. The C-terminal ATP-grasp domain (referred to as the carbamoyl phosphate synthetic component) then catalyzes the phosphorylation of carbamate with the second ATP to form the end product carbamoyl phosphate. The reactive and unstable enzyme intermediates are sequentially channeled from one active site to the next through the interior of the protein over a distance of at least 96 A.</text>
</comment>
<keyword evidence="12" id="KW-0460">Magnesium</keyword>
<gene>
    <name evidence="19 22" type="primary">carB</name>
    <name evidence="22" type="ORF">FRC96_19770</name>
</gene>
<evidence type="ECO:0000256" key="9">
    <source>
        <dbReference type="ARBA" id="ARBA00022737"/>
    </source>
</evidence>
<keyword evidence="10 19" id="KW-0547">Nucleotide-binding</keyword>
<dbReference type="InterPro" id="IPR011761">
    <property type="entry name" value="ATP-grasp"/>
</dbReference>
<dbReference type="SMART" id="SM00851">
    <property type="entry name" value="MGS"/>
    <property type="match status" value="1"/>
</dbReference>
<dbReference type="InterPro" id="IPR006275">
    <property type="entry name" value="CPSase_lsu"/>
</dbReference>
<dbReference type="EC" id="6.3.5.5" evidence="19"/>
<keyword evidence="6 19" id="KW-0436">Ligase</keyword>
<feature type="binding site" evidence="19">
    <location>
        <position position="834"/>
    </location>
    <ligand>
        <name>Mn(2+)</name>
        <dbReference type="ChEBI" id="CHEBI:29035"/>
        <label>3</label>
    </ligand>
</feature>
<comment type="function">
    <text evidence="17 19">Large subunit of the glutamine-dependent carbamoyl phosphate synthetase (CPSase). CPSase catalyzes the formation of carbamoyl phosphate from the ammonia moiety of glutamine, carbonate, and phosphate donated by ATP, constituting the first step of 2 biosynthetic pathways, one leading to arginine and/or urea and the other to pyrimidine nucleotides. The large subunit (synthetase) binds the substrates ammonia (free or transferred from glutamine from the small subunit), hydrogencarbonate and ATP and carries out an ATP-coupled ligase reaction, activating hydrogencarbonate by forming carboxy phosphate which reacts with ammonia to form carbamoyl phosphate.</text>
</comment>
<dbReference type="FunFam" id="3.40.50.20:FF:000001">
    <property type="entry name" value="Carbamoyl-phosphate synthase large chain"/>
    <property type="match status" value="1"/>
</dbReference>
<evidence type="ECO:0000256" key="16">
    <source>
        <dbReference type="ARBA" id="ARBA00048816"/>
    </source>
</evidence>
<dbReference type="InterPro" id="IPR036897">
    <property type="entry name" value="CarbamoylP_synth_lsu_oligo_sf"/>
</dbReference>
<dbReference type="PANTHER" id="PTHR11405:SF53">
    <property type="entry name" value="CARBAMOYL-PHOSPHATE SYNTHASE [AMMONIA], MITOCHONDRIAL"/>
    <property type="match status" value="1"/>
</dbReference>
<dbReference type="FunFam" id="3.30.470.20:FF:000013">
    <property type="entry name" value="Carbamoyl-phosphate synthase large chain"/>
    <property type="match status" value="1"/>
</dbReference>
<dbReference type="PROSITE" id="PS51855">
    <property type="entry name" value="MGS"/>
    <property type="match status" value="1"/>
</dbReference>
<evidence type="ECO:0000256" key="3">
    <source>
        <dbReference type="ARBA" id="ARBA00005077"/>
    </source>
</evidence>
<dbReference type="NCBIfam" id="NF009455">
    <property type="entry name" value="PRK12815.1"/>
    <property type="match status" value="1"/>
</dbReference>
<name>A0A5C6X677_9DELT</name>
<feature type="binding site" evidence="19">
    <location>
        <position position="792"/>
    </location>
    <ligand>
        <name>ATP</name>
        <dbReference type="ChEBI" id="CHEBI:30616"/>
        <label>2</label>
    </ligand>
</feature>
<keyword evidence="14" id="KW-0464">Manganese</keyword>
<evidence type="ECO:0000256" key="15">
    <source>
        <dbReference type="ARBA" id="ARBA00047359"/>
    </source>
</evidence>
<feature type="binding site" evidence="19">
    <location>
        <position position="759"/>
    </location>
    <ligand>
        <name>ATP</name>
        <dbReference type="ChEBI" id="CHEBI:30616"/>
        <label>2</label>
    </ligand>
</feature>
<dbReference type="SUPFAM" id="SSF52335">
    <property type="entry name" value="Methylglyoxal synthase-like"/>
    <property type="match status" value="1"/>
</dbReference>
<keyword evidence="5 19" id="KW-0055">Arginine biosynthesis</keyword>
<dbReference type="NCBIfam" id="TIGR01369">
    <property type="entry name" value="CPSaseII_lrg"/>
    <property type="match status" value="1"/>
</dbReference>
<dbReference type="Gene3D" id="3.40.50.20">
    <property type="match status" value="2"/>
</dbReference>
<keyword evidence="13 19" id="KW-0665">Pyrimidine biosynthesis</keyword>
<feature type="binding site" evidence="19">
    <location>
        <position position="299"/>
    </location>
    <ligand>
        <name>Mn(2+)</name>
        <dbReference type="ChEBI" id="CHEBI:29035"/>
        <label>2</label>
    </ligand>
</feature>
<evidence type="ECO:0000256" key="19">
    <source>
        <dbReference type="HAMAP-Rule" id="MF_01210"/>
    </source>
</evidence>
<dbReference type="GO" id="GO:0005524">
    <property type="term" value="F:ATP binding"/>
    <property type="evidence" value="ECO:0007669"/>
    <property type="project" value="UniProtKB-UniRule"/>
</dbReference>
<dbReference type="Proteomes" id="UP000321046">
    <property type="component" value="Unassembled WGS sequence"/>
</dbReference>
<feature type="binding site" evidence="19">
    <location>
        <position position="791"/>
    </location>
    <ligand>
        <name>ATP</name>
        <dbReference type="ChEBI" id="CHEBI:30616"/>
        <label>2</label>
    </ligand>
</feature>
<evidence type="ECO:0000313" key="23">
    <source>
        <dbReference type="Proteomes" id="UP000321046"/>
    </source>
</evidence>
<dbReference type="GO" id="GO:0046872">
    <property type="term" value="F:metal ion binding"/>
    <property type="evidence" value="ECO:0007669"/>
    <property type="project" value="UniProtKB-KW"/>
</dbReference>
<dbReference type="OrthoDB" id="9804197at2"/>
<evidence type="ECO:0000256" key="1">
    <source>
        <dbReference type="ARBA" id="ARBA00001936"/>
    </source>
</evidence>
<dbReference type="PRINTS" id="PR00098">
    <property type="entry name" value="CPSASE"/>
</dbReference>
<dbReference type="EMBL" id="VOSL01000144">
    <property type="protein sequence ID" value="TXD31872.1"/>
    <property type="molecule type" value="Genomic_DNA"/>
</dbReference>
<dbReference type="Gene3D" id="3.30.470.20">
    <property type="entry name" value="ATP-grasp fold, B domain"/>
    <property type="match status" value="2"/>
</dbReference>
<feature type="binding site" evidence="19">
    <location>
        <position position="215"/>
    </location>
    <ligand>
        <name>ATP</name>
        <dbReference type="ChEBI" id="CHEBI:30616"/>
        <label>1</label>
    </ligand>
</feature>
<dbReference type="SMART" id="SM01096">
    <property type="entry name" value="CPSase_L_D3"/>
    <property type="match status" value="1"/>
</dbReference>
<comment type="catalytic activity">
    <reaction evidence="16 19">
        <text>hydrogencarbonate + L-glutamine + 2 ATP + H2O = carbamoyl phosphate + L-glutamate + 2 ADP + phosphate + 2 H(+)</text>
        <dbReference type="Rhea" id="RHEA:18633"/>
        <dbReference type="ChEBI" id="CHEBI:15377"/>
        <dbReference type="ChEBI" id="CHEBI:15378"/>
        <dbReference type="ChEBI" id="CHEBI:17544"/>
        <dbReference type="ChEBI" id="CHEBI:29985"/>
        <dbReference type="ChEBI" id="CHEBI:30616"/>
        <dbReference type="ChEBI" id="CHEBI:43474"/>
        <dbReference type="ChEBI" id="CHEBI:58228"/>
        <dbReference type="ChEBI" id="CHEBI:58359"/>
        <dbReference type="ChEBI" id="CHEBI:456216"/>
        <dbReference type="EC" id="6.3.5.5"/>
    </reaction>
</comment>
<dbReference type="PROSITE" id="PS00866">
    <property type="entry name" value="CPSASE_1"/>
    <property type="match status" value="1"/>
</dbReference>
<evidence type="ECO:0000256" key="18">
    <source>
        <dbReference type="ARBA" id="ARBA00062056"/>
    </source>
</evidence>
<dbReference type="SUPFAM" id="SSF52440">
    <property type="entry name" value="PreATP-grasp domain"/>
    <property type="match status" value="2"/>
</dbReference>
<evidence type="ECO:0000256" key="10">
    <source>
        <dbReference type="ARBA" id="ARBA00022741"/>
    </source>
</evidence>
<dbReference type="HAMAP" id="MF_01210_B">
    <property type="entry name" value="CPSase_L_chain_B"/>
    <property type="match status" value="1"/>
</dbReference>
<feature type="binding site" evidence="19">
    <location>
        <position position="285"/>
    </location>
    <ligand>
        <name>Mn(2+)</name>
        <dbReference type="ChEBI" id="CHEBI:29035"/>
        <label>1</label>
    </ligand>
</feature>
<feature type="binding site" evidence="19">
    <location>
        <position position="720"/>
    </location>
    <ligand>
        <name>ATP</name>
        <dbReference type="ChEBI" id="CHEBI:30616"/>
        <label>2</label>
    </ligand>
</feature>
<evidence type="ECO:0000256" key="14">
    <source>
        <dbReference type="ARBA" id="ARBA00023211"/>
    </source>
</evidence>
<dbReference type="PROSITE" id="PS50975">
    <property type="entry name" value="ATP_GRASP"/>
    <property type="match status" value="2"/>
</dbReference>
<evidence type="ECO:0000256" key="4">
    <source>
        <dbReference type="ARBA" id="ARBA00009799"/>
    </source>
</evidence>
<dbReference type="UniPathway" id="UPA00070">
    <property type="reaction ID" value="UER00115"/>
</dbReference>
<proteinExistence type="inferred from homology"/>
<dbReference type="EC" id="6.3.4.16" evidence="19"/>
<feature type="binding site" evidence="19">
    <location>
        <position position="243"/>
    </location>
    <ligand>
        <name>ATP</name>
        <dbReference type="ChEBI" id="CHEBI:30616"/>
        <label>1</label>
    </ligand>
</feature>
<dbReference type="NCBIfam" id="NF003671">
    <property type="entry name" value="PRK05294.1"/>
    <property type="match status" value="1"/>
</dbReference>
<feature type="binding site" evidence="19">
    <location>
        <position position="176"/>
    </location>
    <ligand>
        <name>ATP</name>
        <dbReference type="ChEBI" id="CHEBI:30616"/>
        <label>1</label>
    </ligand>
</feature>